<feature type="compositionally biased region" description="Basic and acidic residues" evidence="9">
    <location>
        <begin position="28"/>
        <end position="42"/>
    </location>
</feature>
<dbReference type="PANTHER" id="PTHR11635:SF152">
    <property type="entry name" value="CAMP-DEPENDENT PROTEIN KINASE TYPE I REGULATORY SUBUNIT-RELATED"/>
    <property type="match status" value="1"/>
</dbReference>
<keyword evidence="6 8" id="KW-0547">Nucleotide-binding</keyword>
<evidence type="ECO:0000256" key="9">
    <source>
        <dbReference type="SAM" id="MobiDB-lite"/>
    </source>
</evidence>
<keyword evidence="3" id="KW-0597">Phosphoprotein</keyword>
<feature type="binding site" evidence="8">
    <location>
        <position position="196"/>
    </location>
    <ligand>
        <name>3',5'-cyclic AMP</name>
        <dbReference type="ChEBI" id="CHEBI:58165"/>
        <label>1</label>
    </ligand>
</feature>
<dbReference type="Gene3D" id="2.60.120.10">
    <property type="entry name" value="Jelly Rolls"/>
    <property type="match status" value="2"/>
</dbReference>
<dbReference type="PIRSF" id="PIRSF000548">
    <property type="entry name" value="PK_regulatory"/>
    <property type="match status" value="1"/>
</dbReference>
<keyword evidence="11" id="KW-1185">Reference proteome</keyword>
<dbReference type="PROSITE" id="PS50042">
    <property type="entry name" value="CNMP_BINDING_3"/>
    <property type="match status" value="2"/>
</dbReference>
<dbReference type="InterPro" id="IPR018490">
    <property type="entry name" value="cNMP-bd_dom_sf"/>
</dbReference>
<dbReference type="GO" id="GO:0004862">
    <property type="term" value="F:cAMP-dependent protein kinase inhibitor activity"/>
    <property type="evidence" value="ECO:0007669"/>
    <property type="project" value="TreeGrafter"/>
</dbReference>
<feature type="domain" description="Cyclic nucleotide-binding" evidence="10">
    <location>
        <begin position="122"/>
        <end position="237"/>
    </location>
</feature>
<feature type="domain" description="Cyclic nucleotide-binding" evidence="10">
    <location>
        <begin position="240"/>
        <end position="361"/>
    </location>
</feature>
<dbReference type="FunFam" id="2.60.120.10:FF:000006">
    <property type="entry name" value="cAMP-dependent protein kinase type I-alpha regulatory subunit"/>
    <property type="match status" value="1"/>
</dbReference>
<dbReference type="InterPro" id="IPR000595">
    <property type="entry name" value="cNMP-bd_dom"/>
</dbReference>
<dbReference type="InterPro" id="IPR050503">
    <property type="entry name" value="cAMP-dep_PK_reg_su-like"/>
</dbReference>
<keyword evidence="4 8" id="KW-0116">cAMP-binding</keyword>
<dbReference type="InterPro" id="IPR018488">
    <property type="entry name" value="cNMP-bd_CS"/>
</dbReference>
<evidence type="ECO:0000256" key="4">
    <source>
        <dbReference type="ARBA" id="ARBA00022566"/>
    </source>
</evidence>
<dbReference type="FunFam" id="2.60.120.10:FF:000120">
    <property type="entry name" value="cAMP-dependent protein kinase regulatory subunit"/>
    <property type="match status" value="1"/>
</dbReference>
<dbReference type="GO" id="GO:0005952">
    <property type="term" value="C:cAMP-dependent protein kinase complex"/>
    <property type="evidence" value="ECO:0007669"/>
    <property type="project" value="InterPro"/>
</dbReference>
<dbReference type="CDD" id="cd00038">
    <property type="entry name" value="CAP_ED"/>
    <property type="match status" value="2"/>
</dbReference>
<organism evidence="11 12">
    <name type="scientific">Plectus sambesii</name>
    <dbReference type="NCBI Taxonomy" id="2011161"/>
    <lineage>
        <taxon>Eukaryota</taxon>
        <taxon>Metazoa</taxon>
        <taxon>Ecdysozoa</taxon>
        <taxon>Nematoda</taxon>
        <taxon>Chromadorea</taxon>
        <taxon>Plectida</taxon>
        <taxon>Plectina</taxon>
        <taxon>Plectoidea</taxon>
        <taxon>Plectidae</taxon>
        <taxon>Plectus</taxon>
    </lineage>
</organism>
<keyword evidence="5" id="KW-0677">Repeat</keyword>
<evidence type="ECO:0000313" key="12">
    <source>
        <dbReference type="WBParaSite" id="PSAMB.scaffold1621size29318.g14132.t1"/>
    </source>
</evidence>
<evidence type="ECO:0000256" key="3">
    <source>
        <dbReference type="ARBA" id="ARBA00022553"/>
    </source>
</evidence>
<feature type="binding site" evidence="8">
    <location>
        <position position="187"/>
    </location>
    <ligand>
        <name>3',5'-cyclic AMP</name>
        <dbReference type="ChEBI" id="CHEBI:58165"/>
        <label>1</label>
    </ligand>
</feature>
<evidence type="ECO:0000313" key="11">
    <source>
        <dbReference type="Proteomes" id="UP000887566"/>
    </source>
</evidence>
<dbReference type="Proteomes" id="UP000887566">
    <property type="component" value="Unplaced"/>
</dbReference>
<dbReference type="GO" id="GO:0034236">
    <property type="term" value="F:protein kinase A catalytic subunit binding"/>
    <property type="evidence" value="ECO:0007669"/>
    <property type="project" value="TreeGrafter"/>
</dbReference>
<dbReference type="PROSITE" id="PS00888">
    <property type="entry name" value="CNMP_BINDING_1"/>
    <property type="match status" value="2"/>
</dbReference>
<sequence>MMRGADDVENAPPPNMDDDAKEPRARRKDSFYLEVEDFHEKPPAGPPTEEITQESSGAAVEKDEEDDTLEEQPRMPSGGRRRLAVSAEVPDENEAANYTKVIIPKDEDVRKALENAMCKNILFSHLDPDEQKDIFDAMFPVEKQPDEVIIQQGEDGDNFYVIDSGEVAVYVNNDFVLSIKEGGSFGELALIYGTPRAATVKAKTAVKLWAIDRMSYRRILMGSTIRKRKLYDEFLSKVQILADLDKWERANVADALEVCQFAPGTHVVEQGQPGDEFFIIAEGEADVLQKRSDDAPFENVGHLGPSDYFGEIALLLDRPRAATVVAKTPLKCVKMDRARFERVMGPVREILKRDVSNYNSYVKLMT</sequence>
<dbReference type="GO" id="GO:0045595">
    <property type="term" value="P:regulation of cell differentiation"/>
    <property type="evidence" value="ECO:0007669"/>
    <property type="project" value="UniProtKB-ARBA"/>
</dbReference>
<protein>
    <recommendedName>
        <fullName evidence="2">cAMP-dependent protein kinase regulatory subunit</fullName>
    </recommendedName>
</protein>
<dbReference type="Pfam" id="PF00027">
    <property type="entry name" value="cNMP_binding"/>
    <property type="match status" value="2"/>
</dbReference>
<evidence type="ECO:0000256" key="8">
    <source>
        <dbReference type="PIRSR" id="PIRSR000548-1"/>
    </source>
</evidence>
<evidence type="ECO:0000259" key="10">
    <source>
        <dbReference type="PROSITE" id="PS50042"/>
    </source>
</evidence>
<dbReference type="GO" id="GO:0007611">
    <property type="term" value="P:learning or memory"/>
    <property type="evidence" value="ECO:0007669"/>
    <property type="project" value="UniProtKB-ARBA"/>
</dbReference>
<dbReference type="GO" id="GO:0010628">
    <property type="term" value="P:positive regulation of gene expression"/>
    <property type="evidence" value="ECO:0007669"/>
    <property type="project" value="UniProtKB-ARBA"/>
</dbReference>
<dbReference type="PROSITE" id="PS00889">
    <property type="entry name" value="CNMP_BINDING_2"/>
    <property type="match status" value="2"/>
</dbReference>
<dbReference type="SUPFAM" id="SSF51206">
    <property type="entry name" value="cAMP-binding domain-like"/>
    <property type="match status" value="2"/>
</dbReference>
<evidence type="ECO:0000256" key="7">
    <source>
        <dbReference type="ARBA" id="ARBA00023149"/>
    </source>
</evidence>
<evidence type="ECO:0000256" key="1">
    <source>
        <dbReference type="ARBA" id="ARBA00005753"/>
    </source>
</evidence>
<feature type="binding site" evidence="8">
    <location>
        <position position="311"/>
    </location>
    <ligand>
        <name>3',5'-cyclic AMP</name>
        <dbReference type="ChEBI" id="CHEBI:58165"/>
        <label>2</label>
    </ligand>
</feature>
<feature type="region of interest" description="Disordered" evidence="9">
    <location>
        <begin position="1"/>
        <end position="82"/>
    </location>
</feature>
<reference evidence="12" key="1">
    <citation type="submission" date="2022-11" db="UniProtKB">
        <authorList>
            <consortium name="WormBaseParasite"/>
        </authorList>
    </citation>
    <scope>IDENTIFICATION</scope>
</reference>
<comment type="similarity">
    <text evidence="1">Belongs to the cAMP-dependent kinase regulatory chain family.</text>
</comment>
<evidence type="ECO:0000256" key="5">
    <source>
        <dbReference type="ARBA" id="ARBA00022737"/>
    </source>
</evidence>
<feature type="binding site" evidence="8">
    <location>
        <position position="320"/>
    </location>
    <ligand>
        <name>3',5'-cyclic AMP</name>
        <dbReference type="ChEBI" id="CHEBI:58165"/>
        <label>2</label>
    </ligand>
</feature>
<dbReference type="GO" id="GO:0030552">
    <property type="term" value="F:cAMP binding"/>
    <property type="evidence" value="ECO:0007669"/>
    <property type="project" value="UniProtKB-KW"/>
</dbReference>
<dbReference type="PRINTS" id="PR00103">
    <property type="entry name" value="CAMPKINASE"/>
</dbReference>
<proteinExistence type="inferred from homology"/>
<dbReference type="GO" id="GO:0005829">
    <property type="term" value="C:cytosol"/>
    <property type="evidence" value="ECO:0007669"/>
    <property type="project" value="TreeGrafter"/>
</dbReference>
<keyword evidence="7 8" id="KW-0114">cAMP</keyword>
<name>A0A914V845_9BILA</name>
<accession>A0A914V845</accession>
<dbReference type="PANTHER" id="PTHR11635">
    <property type="entry name" value="CAMP-DEPENDENT PROTEIN KINASE REGULATORY CHAIN"/>
    <property type="match status" value="1"/>
</dbReference>
<evidence type="ECO:0000256" key="6">
    <source>
        <dbReference type="ARBA" id="ARBA00022741"/>
    </source>
</evidence>
<dbReference type="SMART" id="SM00100">
    <property type="entry name" value="cNMP"/>
    <property type="match status" value="2"/>
</dbReference>
<dbReference type="InterPro" id="IPR014710">
    <property type="entry name" value="RmlC-like_jellyroll"/>
</dbReference>
<dbReference type="WBParaSite" id="PSAMB.scaffold1621size29318.g14132.t1">
    <property type="protein sequence ID" value="PSAMB.scaffold1621size29318.g14132.t1"/>
    <property type="gene ID" value="PSAMB.scaffold1621size29318.g14132"/>
</dbReference>
<dbReference type="AlphaFoldDB" id="A0A914V845"/>
<dbReference type="InterPro" id="IPR012198">
    <property type="entry name" value="cAMP_dep_PK_reg_su"/>
</dbReference>
<evidence type="ECO:0000256" key="2">
    <source>
        <dbReference type="ARBA" id="ARBA00020355"/>
    </source>
</evidence>